<dbReference type="AlphaFoldDB" id="A0A175VY86"/>
<evidence type="ECO:0000313" key="3">
    <source>
        <dbReference type="Proteomes" id="UP000078237"/>
    </source>
</evidence>
<dbReference type="EMBL" id="LCTW02000228">
    <property type="protein sequence ID" value="KXX76131.1"/>
    <property type="molecule type" value="Genomic_DNA"/>
</dbReference>
<organism evidence="2 3">
    <name type="scientific">Madurella mycetomatis</name>
    <dbReference type="NCBI Taxonomy" id="100816"/>
    <lineage>
        <taxon>Eukaryota</taxon>
        <taxon>Fungi</taxon>
        <taxon>Dikarya</taxon>
        <taxon>Ascomycota</taxon>
        <taxon>Pezizomycotina</taxon>
        <taxon>Sordariomycetes</taxon>
        <taxon>Sordariomycetidae</taxon>
        <taxon>Sordariales</taxon>
        <taxon>Sordariales incertae sedis</taxon>
        <taxon>Madurella</taxon>
    </lineage>
</organism>
<gene>
    <name evidence="2" type="ORF">MMYC01_206309</name>
</gene>
<proteinExistence type="predicted"/>
<reference evidence="2 3" key="1">
    <citation type="journal article" date="2016" name="Genome Announc.">
        <title>Genome Sequence of Madurella mycetomatis mm55, Isolated from a Human Mycetoma Case in Sudan.</title>
        <authorList>
            <person name="Smit S."/>
            <person name="Derks M.F."/>
            <person name="Bervoets S."/>
            <person name="Fahal A."/>
            <person name="van Leeuwen W."/>
            <person name="van Belkum A."/>
            <person name="van de Sande W.W."/>
        </authorList>
    </citation>
    <scope>NUCLEOTIDE SEQUENCE [LARGE SCALE GENOMIC DNA]</scope>
    <source>
        <strain evidence="3">mm55</strain>
    </source>
</reference>
<dbReference type="Proteomes" id="UP000078237">
    <property type="component" value="Unassembled WGS sequence"/>
</dbReference>
<feature type="compositionally biased region" description="Basic and acidic residues" evidence="1">
    <location>
        <begin position="59"/>
        <end position="70"/>
    </location>
</feature>
<keyword evidence="3" id="KW-1185">Reference proteome</keyword>
<feature type="region of interest" description="Disordered" evidence="1">
    <location>
        <begin position="43"/>
        <end position="70"/>
    </location>
</feature>
<sequence>MSVPATYVMTAAIVSGRRGRWGRKRTRQHAGLRAHRKLVTEAAEERDYGADRAGVPAEEDGRTRSGRSRVERLVRREGLRVLE</sequence>
<evidence type="ECO:0000313" key="2">
    <source>
        <dbReference type="EMBL" id="KXX76131.1"/>
    </source>
</evidence>
<name>A0A175VY86_9PEZI</name>
<comment type="caution">
    <text evidence="2">The sequence shown here is derived from an EMBL/GenBank/DDBJ whole genome shotgun (WGS) entry which is preliminary data.</text>
</comment>
<accession>A0A175VY86</accession>
<dbReference type="VEuPathDB" id="FungiDB:MMYC01_206309"/>
<protein>
    <submittedName>
        <fullName evidence="2">Uncharacterized protein</fullName>
    </submittedName>
</protein>
<evidence type="ECO:0000256" key="1">
    <source>
        <dbReference type="SAM" id="MobiDB-lite"/>
    </source>
</evidence>